<evidence type="ECO:0000256" key="2">
    <source>
        <dbReference type="ARBA" id="ARBA00022490"/>
    </source>
</evidence>
<dbReference type="SUPFAM" id="SSF55186">
    <property type="entry name" value="ThrRS/AlaRS common domain"/>
    <property type="match status" value="1"/>
</dbReference>
<keyword evidence="11 13" id="KW-0030">Aminoacyl-tRNA synthetase</keyword>
<evidence type="ECO:0000256" key="7">
    <source>
        <dbReference type="ARBA" id="ARBA00022833"/>
    </source>
</evidence>
<keyword evidence="10 13" id="KW-0648">Protein biosynthesis</keyword>
<dbReference type="PRINTS" id="PR01047">
    <property type="entry name" value="TRNASYNTHTHR"/>
</dbReference>
<dbReference type="InterPro" id="IPR002314">
    <property type="entry name" value="aa-tRNA-synt_IIb"/>
</dbReference>
<evidence type="ECO:0000256" key="3">
    <source>
        <dbReference type="ARBA" id="ARBA00022555"/>
    </source>
</evidence>
<comment type="caution">
    <text evidence="15">The sequence shown here is derived from an EMBL/GenBank/DDBJ whole genome shotgun (WGS) entry which is preliminary data.</text>
</comment>
<comment type="subunit">
    <text evidence="13">Homodimer.</text>
</comment>
<dbReference type="PANTHER" id="PTHR11451:SF44">
    <property type="entry name" value="THREONINE--TRNA LIGASE, CHLOROPLASTIC_MITOCHONDRIAL 2"/>
    <property type="match status" value="1"/>
</dbReference>
<keyword evidence="7 13" id="KW-0862">Zinc</keyword>
<dbReference type="InterPro" id="IPR002320">
    <property type="entry name" value="Thr-tRNA-ligase_IIa"/>
</dbReference>
<evidence type="ECO:0000256" key="6">
    <source>
        <dbReference type="ARBA" id="ARBA00022741"/>
    </source>
</evidence>
<dbReference type="InterPro" id="IPR012947">
    <property type="entry name" value="tRNA_SAD"/>
</dbReference>
<evidence type="ECO:0000256" key="1">
    <source>
        <dbReference type="ARBA" id="ARBA00008226"/>
    </source>
</evidence>
<keyword evidence="9 13" id="KW-0694">RNA-binding</keyword>
<dbReference type="GO" id="GO:0004829">
    <property type="term" value="F:threonine-tRNA ligase activity"/>
    <property type="evidence" value="ECO:0007669"/>
    <property type="project" value="UniProtKB-EC"/>
</dbReference>
<dbReference type="Pfam" id="PF03129">
    <property type="entry name" value="HGTP_anticodon"/>
    <property type="match status" value="1"/>
</dbReference>
<keyword evidence="5 13" id="KW-0479">Metal-binding</keyword>
<evidence type="ECO:0000256" key="11">
    <source>
        <dbReference type="ARBA" id="ARBA00023146"/>
    </source>
</evidence>
<feature type="domain" description="Aminoacyl-transfer RNA synthetases class-II family profile" evidence="14">
    <location>
        <begin position="232"/>
        <end position="495"/>
    </location>
</feature>
<sequence>MPQEKQKERYEDSWLYRIRHSAAHIMAQAVLEMFPNGKIAIGPPIEDGFYYDFDLPRPLTPEDLEKIEQRMREIIKGDYPFVKKVITADEARQIFRDQPYKLELIDGLEAGGMDEDGNPLTEKPEISIYAHDKFVDLCRGPHVERTGQINPDAIKLLNVAGAYWRGDERRPMLQRIYGTAWETPEQLQHYLWKLEEAKKRDHRKLGKDLDLFSINPEVGAGLILWHPKGGMIRHLAEQYCKEEHLKHGYVPVYTPHIGRSTLWETSGHLHWYRENMYPAMQVENEEYLLKPMNCPFHIMIYKSQIRSYRELPIRMAEWGTVYRYERSGVLHGLLRVRGFTQDDAHIFCRPDQMPQEIDSTLQFCLHILRRFGMTNFHAYLSTRDPQKFAGRVEDWEKATEALRQALERAGIDYDIDEGGAAFYGPKIDLKMIDALGREWQLSTIQFDFNLPERFELEYIGEDGQPHRPFMIHRALLGSMERFMGVLIEHYAGAFPVWLAPVQAVLIPIADRHLDYAYQVAEKLRAQGLRVEVDERPERMNAKIRDAQLQKIPYMLVVGDKEAAEGKVALRLRNGENPGPMSLDAFVARAQEDITEGR</sequence>
<evidence type="ECO:0000313" key="15">
    <source>
        <dbReference type="EMBL" id="MDT8899061.1"/>
    </source>
</evidence>
<dbReference type="Pfam" id="PF07973">
    <property type="entry name" value="tRNA_SAD"/>
    <property type="match status" value="1"/>
</dbReference>
<dbReference type="InterPro" id="IPR047246">
    <property type="entry name" value="ThrRS_anticodon"/>
</dbReference>
<evidence type="ECO:0000256" key="9">
    <source>
        <dbReference type="ARBA" id="ARBA00022884"/>
    </source>
</evidence>
<dbReference type="NCBIfam" id="TIGR00418">
    <property type="entry name" value="thrS"/>
    <property type="match status" value="1"/>
</dbReference>
<dbReference type="CDD" id="cd00860">
    <property type="entry name" value="ThrRS_anticodon"/>
    <property type="match status" value="1"/>
</dbReference>
<dbReference type="Gene3D" id="3.30.54.20">
    <property type="match status" value="1"/>
</dbReference>
<evidence type="ECO:0000256" key="8">
    <source>
        <dbReference type="ARBA" id="ARBA00022840"/>
    </source>
</evidence>
<dbReference type="HAMAP" id="MF_00184">
    <property type="entry name" value="Thr_tRNA_synth"/>
    <property type="match status" value="1"/>
</dbReference>
<keyword evidence="8 13" id="KW-0067">ATP-binding</keyword>
<evidence type="ECO:0000256" key="10">
    <source>
        <dbReference type="ARBA" id="ARBA00022917"/>
    </source>
</evidence>
<dbReference type="Gene3D" id="3.30.930.10">
    <property type="entry name" value="Bira Bifunctional Protein, Domain 2"/>
    <property type="match status" value="1"/>
</dbReference>
<dbReference type="InterPro" id="IPR033728">
    <property type="entry name" value="ThrRS_core"/>
</dbReference>
<feature type="binding site" evidence="13">
    <location>
        <position position="472"/>
    </location>
    <ligand>
        <name>Zn(2+)</name>
        <dbReference type="ChEBI" id="CHEBI:29105"/>
        <note>catalytic</note>
    </ligand>
</feature>
<dbReference type="PROSITE" id="PS50862">
    <property type="entry name" value="AA_TRNA_LIGASE_II"/>
    <property type="match status" value="1"/>
</dbReference>
<name>A0ABU3NTB1_9CHLR</name>
<dbReference type="Gene3D" id="3.40.50.800">
    <property type="entry name" value="Anticodon-binding domain"/>
    <property type="match status" value="1"/>
</dbReference>
<comment type="cofactor">
    <cofactor evidence="13">
        <name>Zn(2+)</name>
        <dbReference type="ChEBI" id="CHEBI:29105"/>
    </cofactor>
    <text evidence="13">Binds 1 zinc ion per subunit.</text>
</comment>
<evidence type="ECO:0000256" key="12">
    <source>
        <dbReference type="ARBA" id="ARBA00049515"/>
    </source>
</evidence>
<evidence type="ECO:0000256" key="13">
    <source>
        <dbReference type="HAMAP-Rule" id="MF_00184"/>
    </source>
</evidence>
<feature type="binding site" evidence="13">
    <location>
        <position position="294"/>
    </location>
    <ligand>
        <name>Zn(2+)</name>
        <dbReference type="ChEBI" id="CHEBI:29105"/>
        <note>catalytic</note>
    </ligand>
</feature>
<keyword evidence="2 13" id="KW-0963">Cytoplasm</keyword>
<proteinExistence type="inferred from homology"/>
<dbReference type="SMART" id="SM00863">
    <property type="entry name" value="tRNA_SAD"/>
    <property type="match status" value="1"/>
</dbReference>
<dbReference type="PANTHER" id="PTHR11451">
    <property type="entry name" value="THREONINE-TRNA LIGASE"/>
    <property type="match status" value="1"/>
</dbReference>
<dbReference type="Gene3D" id="3.30.980.10">
    <property type="entry name" value="Threonyl-trna Synthetase, Chain A, domain 2"/>
    <property type="match status" value="1"/>
</dbReference>
<organism evidence="15 16">
    <name type="scientific">Thermanaerothrix solaris</name>
    <dbReference type="NCBI Taxonomy" id="3058434"/>
    <lineage>
        <taxon>Bacteria</taxon>
        <taxon>Bacillati</taxon>
        <taxon>Chloroflexota</taxon>
        <taxon>Anaerolineae</taxon>
        <taxon>Anaerolineales</taxon>
        <taxon>Anaerolineaceae</taxon>
        <taxon>Thermanaerothrix</taxon>
    </lineage>
</organism>
<dbReference type="SUPFAM" id="SSF52954">
    <property type="entry name" value="Class II aaRS ABD-related"/>
    <property type="match status" value="1"/>
</dbReference>
<dbReference type="InterPro" id="IPR018163">
    <property type="entry name" value="Thr/Ala-tRNA-synth_IIc_edit"/>
</dbReference>
<dbReference type="RefSeq" id="WP_315625743.1">
    <property type="nucleotide sequence ID" value="NZ_JAUHMF010000002.1"/>
</dbReference>
<accession>A0ABU3NTB1</accession>
<protein>
    <recommendedName>
        <fullName evidence="13">Threonine--tRNA ligase</fullName>
        <ecNumber evidence="13">6.1.1.3</ecNumber>
    </recommendedName>
    <alternativeName>
        <fullName evidence="13">Threonyl-tRNA synthetase</fullName>
        <shortName evidence="13">ThrRS</shortName>
    </alternativeName>
</protein>
<dbReference type="CDD" id="cd00771">
    <property type="entry name" value="ThrRS_core"/>
    <property type="match status" value="1"/>
</dbReference>
<dbReference type="Proteomes" id="UP001254165">
    <property type="component" value="Unassembled WGS sequence"/>
</dbReference>
<gene>
    <name evidence="13 15" type="primary">thrS</name>
    <name evidence="15" type="ORF">QYE77_12380</name>
</gene>
<keyword evidence="6 13" id="KW-0547">Nucleotide-binding</keyword>
<dbReference type="SUPFAM" id="SSF55681">
    <property type="entry name" value="Class II aaRS and biotin synthetases"/>
    <property type="match status" value="1"/>
</dbReference>
<keyword evidence="3 13" id="KW-0820">tRNA-binding</keyword>
<dbReference type="InterPro" id="IPR004154">
    <property type="entry name" value="Anticodon-bd"/>
</dbReference>
<dbReference type="Pfam" id="PF00587">
    <property type="entry name" value="tRNA-synt_2b"/>
    <property type="match status" value="1"/>
</dbReference>
<keyword evidence="16" id="KW-1185">Reference proteome</keyword>
<comment type="catalytic activity">
    <reaction evidence="12 13">
        <text>tRNA(Thr) + L-threonine + ATP = L-threonyl-tRNA(Thr) + AMP + diphosphate + H(+)</text>
        <dbReference type="Rhea" id="RHEA:24624"/>
        <dbReference type="Rhea" id="RHEA-COMP:9670"/>
        <dbReference type="Rhea" id="RHEA-COMP:9704"/>
        <dbReference type="ChEBI" id="CHEBI:15378"/>
        <dbReference type="ChEBI" id="CHEBI:30616"/>
        <dbReference type="ChEBI" id="CHEBI:33019"/>
        <dbReference type="ChEBI" id="CHEBI:57926"/>
        <dbReference type="ChEBI" id="CHEBI:78442"/>
        <dbReference type="ChEBI" id="CHEBI:78534"/>
        <dbReference type="ChEBI" id="CHEBI:456215"/>
        <dbReference type="EC" id="6.1.1.3"/>
    </reaction>
</comment>
<dbReference type="InterPro" id="IPR036621">
    <property type="entry name" value="Anticodon-bd_dom_sf"/>
</dbReference>
<dbReference type="EMBL" id="JAUHMF010000002">
    <property type="protein sequence ID" value="MDT8899061.1"/>
    <property type="molecule type" value="Genomic_DNA"/>
</dbReference>
<dbReference type="EC" id="6.1.1.3" evidence="13"/>
<comment type="subcellular location">
    <subcellularLocation>
        <location evidence="13">Cytoplasm</location>
    </subcellularLocation>
</comment>
<comment type="similarity">
    <text evidence="1 13">Belongs to the class-II aminoacyl-tRNA synthetase family.</text>
</comment>
<evidence type="ECO:0000256" key="5">
    <source>
        <dbReference type="ARBA" id="ARBA00022723"/>
    </source>
</evidence>
<feature type="binding site" evidence="13">
    <location>
        <position position="345"/>
    </location>
    <ligand>
        <name>Zn(2+)</name>
        <dbReference type="ChEBI" id="CHEBI:29105"/>
        <note>catalytic</note>
    </ligand>
</feature>
<evidence type="ECO:0000313" key="16">
    <source>
        <dbReference type="Proteomes" id="UP001254165"/>
    </source>
</evidence>
<dbReference type="InterPro" id="IPR006195">
    <property type="entry name" value="aa-tRNA-synth_II"/>
</dbReference>
<dbReference type="InterPro" id="IPR045864">
    <property type="entry name" value="aa-tRNA-synth_II/BPL/LPL"/>
</dbReference>
<keyword evidence="4 13" id="KW-0436">Ligase</keyword>
<comment type="caution">
    <text evidence="13">Lacks conserved residue(s) required for the propagation of feature annotation.</text>
</comment>
<reference evidence="15 16" key="1">
    <citation type="submission" date="2023-07" db="EMBL/GenBank/DDBJ databases">
        <title>Novel species of Thermanaerothrix with wide hydrolytic capabilities.</title>
        <authorList>
            <person name="Zayulina K.S."/>
            <person name="Podosokorskaya O.A."/>
            <person name="Elcheninov A.G."/>
        </authorList>
    </citation>
    <scope>NUCLEOTIDE SEQUENCE [LARGE SCALE GENOMIC DNA]</scope>
    <source>
        <strain evidence="15 16">4228-RoL</strain>
    </source>
</reference>
<evidence type="ECO:0000256" key="4">
    <source>
        <dbReference type="ARBA" id="ARBA00022598"/>
    </source>
</evidence>
<evidence type="ECO:0000259" key="14">
    <source>
        <dbReference type="PROSITE" id="PS50862"/>
    </source>
</evidence>